<dbReference type="AlphaFoldDB" id="A0A2G5VBY7"/>
<proteinExistence type="predicted"/>
<evidence type="ECO:0000313" key="2">
    <source>
        <dbReference type="EMBL" id="PIC49305.1"/>
    </source>
</evidence>
<keyword evidence="1" id="KW-0812">Transmembrane</keyword>
<sequence>MEKREQLLWSGILIRFMVGVKFLILIFCFLFLTKLDVRKNFGIIRMGLYVFGHLVPQLFKDIISSIFRISKEDRDILNSKQPERIFIFNGEAGSKCDNGYKNNDGLCKATVPTVTTNTKEKTTGNSENDGSNEKSSSCPIFSMVHILVVLGFGYSIFT</sequence>
<keyword evidence="3" id="KW-1185">Reference proteome</keyword>
<organism evidence="2 3">
    <name type="scientific">Caenorhabditis nigoni</name>
    <dbReference type="NCBI Taxonomy" id="1611254"/>
    <lineage>
        <taxon>Eukaryota</taxon>
        <taxon>Metazoa</taxon>
        <taxon>Ecdysozoa</taxon>
        <taxon>Nematoda</taxon>
        <taxon>Chromadorea</taxon>
        <taxon>Rhabditida</taxon>
        <taxon>Rhabditina</taxon>
        <taxon>Rhabditomorpha</taxon>
        <taxon>Rhabditoidea</taxon>
        <taxon>Rhabditidae</taxon>
        <taxon>Peloderinae</taxon>
        <taxon>Caenorhabditis</taxon>
    </lineage>
</organism>
<reference evidence="3" key="1">
    <citation type="submission" date="2017-10" db="EMBL/GenBank/DDBJ databases">
        <title>Rapid genome shrinkage in a self-fertile nematode reveals novel sperm competition proteins.</title>
        <authorList>
            <person name="Yin D."/>
            <person name="Schwarz E.M."/>
            <person name="Thomas C.G."/>
            <person name="Felde R.L."/>
            <person name="Korf I.F."/>
            <person name="Cutter A.D."/>
            <person name="Schartner C.M."/>
            <person name="Ralston E.J."/>
            <person name="Meyer B.J."/>
            <person name="Haag E.S."/>
        </authorList>
    </citation>
    <scope>NUCLEOTIDE SEQUENCE [LARGE SCALE GENOMIC DNA]</scope>
    <source>
        <strain evidence="3">JU1422</strain>
    </source>
</reference>
<evidence type="ECO:0000313" key="3">
    <source>
        <dbReference type="Proteomes" id="UP000230233"/>
    </source>
</evidence>
<accession>A0A2G5VBY7</accession>
<dbReference type="EMBL" id="PDUG01000002">
    <property type="protein sequence ID" value="PIC49305.1"/>
    <property type="molecule type" value="Genomic_DNA"/>
</dbReference>
<feature type="transmembrane region" description="Helical" evidence="1">
    <location>
        <begin position="140"/>
        <end position="157"/>
    </location>
</feature>
<gene>
    <name evidence="2" type="primary">Cnig_chr_II.g7958</name>
    <name evidence="2" type="ORF">B9Z55_007958</name>
</gene>
<name>A0A2G5VBY7_9PELO</name>
<comment type="caution">
    <text evidence="2">The sequence shown here is derived from an EMBL/GenBank/DDBJ whole genome shotgun (WGS) entry which is preliminary data.</text>
</comment>
<protein>
    <submittedName>
        <fullName evidence="2">Uncharacterized protein</fullName>
    </submittedName>
</protein>
<dbReference type="Proteomes" id="UP000230233">
    <property type="component" value="Chromosome II"/>
</dbReference>
<feature type="transmembrane region" description="Helical" evidence="1">
    <location>
        <begin position="12"/>
        <end position="32"/>
    </location>
</feature>
<keyword evidence="1" id="KW-1133">Transmembrane helix</keyword>
<evidence type="ECO:0000256" key="1">
    <source>
        <dbReference type="SAM" id="Phobius"/>
    </source>
</evidence>
<keyword evidence="1" id="KW-0472">Membrane</keyword>